<keyword evidence="2" id="KW-1185">Reference proteome</keyword>
<reference evidence="1 2" key="1">
    <citation type="journal article" date="2014" name="Genome Announc.">
        <title>Draft Genome Sequence of Fervidicella metallireducens Strain AeBT, an Iron-Reducing Thermoanaerobe from the Great Artesian Basin.</title>
        <authorList>
            <person name="Patel B.K."/>
        </authorList>
    </citation>
    <scope>NUCLEOTIDE SEQUENCE [LARGE SCALE GENOMIC DNA]</scope>
    <source>
        <strain evidence="1 2">AeB</strain>
    </source>
</reference>
<accession>A0A017RVU4</accession>
<comment type="caution">
    <text evidence="1">The sequence shown here is derived from an EMBL/GenBank/DDBJ whole genome shotgun (WGS) entry which is preliminary data.</text>
</comment>
<evidence type="ECO:0000313" key="2">
    <source>
        <dbReference type="Proteomes" id="UP000019681"/>
    </source>
</evidence>
<name>A0A017RVU4_9CLOT</name>
<dbReference type="Proteomes" id="UP000019681">
    <property type="component" value="Unassembled WGS sequence"/>
</dbReference>
<organism evidence="1 2">
    <name type="scientific">Fervidicella metallireducens AeB</name>
    <dbReference type="NCBI Taxonomy" id="1403537"/>
    <lineage>
        <taxon>Bacteria</taxon>
        <taxon>Bacillati</taxon>
        <taxon>Bacillota</taxon>
        <taxon>Clostridia</taxon>
        <taxon>Eubacteriales</taxon>
        <taxon>Clostridiaceae</taxon>
        <taxon>Fervidicella</taxon>
    </lineage>
</organism>
<protein>
    <submittedName>
        <fullName evidence="1">Uncharacterized protein</fullName>
    </submittedName>
</protein>
<dbReference type="AlphaFoldDB" id="A0A017RVU4"/>
<dbReference type="EMBL" id="AZQP01000031">
    <property type="protein sequence ID" value="EYE88010.1"/>
    <property type="molecule type" value="Genomic_DNA"/>
</dbReference>
<evidence type="ECO:0000313" key="1">
    <source>
        <dbReference type="EMBL" id="EYE88010.1"/>
    </source>
</evidence>
<dbReference type="STRING" id="1403537.Q428_10150"/>
<proteinExistence type="predicted"/>
<gene>
    <name evidence="1" type="ORF">Q428_10150</name>
</gene>
<sequence length="71" mass="8463">MRPFIIKKIRKEQKSMNWEDDFYESINKAVKCPACGSEAMINMHIEHGEIVDYFYECECGKIIEQEEIENE</sequence>